<dbReference type="Proteomes" id="UP000185494">
    <property type="component" value="Chromosome 1"/>
</dbReference>
<keyword evidence="7" id="KW-0614">Plasmid</keyword>
<dbReference type="STRING" id="257708.RGI145_18275"/>
<geneLocation type="plasmid" evidence="7 8">
    <name>3</name>
</geneLocation>
<feature type="signal peptide" evidence="4">
    <location>
        <begin position="1"/>
        <end position="28"/>
    </location>
</feature>
<dbReference type="KEGG" id="rgi:RGI145_18275"/>
<organism evidence="7 8">
    <name type="scientific">Roseomonas gilardii</name>
    <dbReference type="NCBI Taxonomy" id="257708"/>
    <lineage>
        <taxon>Bacteria</taxon>
        <taxon>Pseudomonadati</taxon>
        <taxon>Pseudomonadota</taxon>
        <taxon>Alphaproteobacteria</taxon>
        <taxon>Acetobacterales</taxon>
        <taxon>Roseomonadaceae</taxon>
        <taxon>Roseomonas</taxon>
    </lineage>
</organism>
<dbReference type="Proteomes" id="UP000185494">
    <property type="component" value="Plasmid 3"/>
</dbReference>
<dbReference type="InterPro" id="IPR006311">
    <property type="entry name" value="TAT_signal"/>
</dbReference>
<feature type="chain" id="PRO_5011897571" evidence="4">
    <location>
        <begin position="29"/>
        <end position="412"/>
    </location>
</feature>
<dbReference type="PROSITE" id="PS51318">
    <property type="entry name" value="TAT"/>
    <property type="match status" value="1"/>
</dbReference>
<dbReference type="RefSeq" id="WP_075799517.1">
    <property type="nucleotide sequence ID" value="NZ_CP015583.1"/>
</dbReference>
<evidence type="ECO:0000256" key="2">
    <source>
        <dbReference type="ARBA" id="ARBA00022729"/>
    </source>
</evidence>
<keyword evidence="2 4" id="KW-0732">Signal</keyword>
<dbReference type="AlphaFoldDB" id="A0A1L7ANU4"/>
<evidence type="ECO:0000256" key="1">
    <source>
        <dbReference type="ARBA" id="ARBA00010062"/>
    </source>
</evidence>
<evidence type="ECO:0000313" key="8">
    <source>
        <dbReference type="Proteomes" id="UP000185494"/>
    </source>
</evidence>
<comment type="similarity">
    <text evidence="1">Belongs to the leucine-binding protein family.</text>
</comment>
<dbReference type="PANTHER" id="PTHR30483">
    <property type="entry name" value="LEUCINE-SPECIFIC-BINDING PROTEIN"/>
    <property type="match status" value="1"/>
</dbReference>
<dbReference type="GO" id="GO:0006865">
    <property type="term" value="P:amino acid transport"/>
    <property type="evidence" value="ECO:0007669"/>
    <property type="project" value="UniProtKB-KW"/>
</dbReference>
<evidence type="ECO:0000256" key="4">
    <source>
        <dbReference type="SAM" id="SignalP"/>
    </source>
</evidence>
<reference evidence="7 8" key="1">
    <citation type="submission" date="2016-05" db="EMBL/GenBank/DDBJ databases">
        <title>Complete Genome and Methylome Analysis of Psychrotrophic Bacterial Isolates from Antarctic Lake Untersee.</title>
        <authorList>
            <person name="Fomenkov A."/>
            <person name="Akimov V.N."/>
            <person name="Vasilyeva L.V."/>
            <person name="Andersen D."/>
            <person name="Vincze T."/>
            <person name="Roberts R.J."/>
        </authorList>
    </citation>
    <scope>NUCLEOTIDE SEQUENCE [LARGE SCALE GENOMIC DNA]</scope>
    <source>
        <strain evidence="7 8">U14-5</strain>
        <plasmid evidence="7">3</plasmid>
        <plasmid evidence="8">Plasmid 3</plasmid>
    </source>
</reference>
<name>A0A1L7ANU4_9PROT</name>
<dbReference type="InterPro" id="IPR028081">
    <property type="entry name" value="Leu-bd"/>
</dbReference>
<evidence type="ECO:0000259" key="5">
    <source>
        <dbReference type="Pfam" id="PF13458"/>
    </source>
</evidence>
<proteinExistence type="inferred from homology"/>
<dbReference type="SUPFAM" id="SSF53822">
    <property type="entry name" value="Periplasmic binding protein-like I"/>
    <property type="match status" value="1"/>
</dbReference>
<dbReference type="KEGG" id="rgi:RGI145_24100"/>
<keyword evidence="3" id="KW-0813">Transport</keyword>
<keyword evidence="3" id="KW-0029">Amino-acid transport</keyword>
<evidence type="ECO:0000313" key="6">
    <source>
        <dbReference type="EMBL" id="APT58764.1"/>
    </source>
</evidence>
<dbReference type="CDD" id="cd06327">
    <property type="entry name" value="PBP1_SBP-like"/>
    <property type="match status" value="1"/>
</dbReference>
<dbReference type="InterPro" id="IPR051010">
    <property type="entry name" value="BCAA_transport"/>
</dbReference>
<feature type="domain" description="Leucine-binding protein" evidence="5">
    <location>
        <begin position="31"/>
        <end position="375"/>
    </location>
</feature>
<protein>
    <submittedName>
        <fullName evidence="7">ABC transporter permease</fullName>
    </submittedName>
</protein>
<dbReference type="Pfam" id="PF13458">
    <property type="entry name" value="Peripla_BP_6"/>
    <property type="match status" value="1"/>
</dbReference>
<dbReference type="InterPro" id="IPR028082">
    <property type="entry name" value="Peripla_BP_I"/>
</dbReference>
<gene>
    <name evidence="6" type="ORF">RGI145_18275</name>
    <name evidence="7" type="ORF">RGI145_24100</name>
</gene>
<accession>A0A1L7ANU4</accession>
<sequence>MQWNRRDILASGLAAAAMLAAGPSRAQAASTIRVGHITDMSGVYRDVEGPTSVACAQQAIDEFTAQNPGIRVELLVADHQNKADIGLSIIRQWFDQGGVDVLTNVGNSSVALGAKDLVEARDKVSIVTSAGSSDLTGKACSANTLHWSWDSWCLAHSTATSLVKTGGDKWFFVTADYAFGHAAQADATRFVEGAGGKVLGSVRYPYGSTTDFTSFLLQARRSGANVIAFANSGTDLINCLKQAQEFGLSRGGVRMAAMVGYVTDVLGMGLPVAKGLTLTETFYWDLNDRTRAFMERIRPKLPAGTFPNMSQAGDYSGLLHYLKAVKELGVEKAKASGRETVAMMKRLPTDDDAFGPGSIRADGRKIHPAYLFQVKPPEESRQVGDIYKLVSTVGAEEAFRPIADGGCPITRS</sequence>
<dbReference type="EMBL" id="CP015587">
    <property type="protein sequence ID" value="APT60431.1"/>
    <property type="molecule type" value="Genomic_DNA"/>
</dbReference>
<dbReference type="PANTHER" id="PTHR30483:SF6">
    <property type="entry name" value="PERIPLASMIC BINDING PROTEIN OF ABC TRANSPORTER FOR NATURAL AMINO ACIDS"/>
    <property type="match status" value="1"/>
</dbReference>
<evidence type="ECO:0000256" key="3">
    <source>
        <dbReference type="ARBA" id="ARBA00022970"/>
    </source>
</evidence>
<evidence type="ECO:0000313" key="7">
    <source>
        <dbReference type="EMBL" id="APT60431.1"/>
    </source>
</evidence>
<dbReference type="EMBL" id="CP015583">
    <property type="protein sequence ID" value="APT58764.1"/>
    <property type="molecule type" value="Genomic_DNA"/>
</dbReference>
<dbReference type="Gene3D" id="3.40.50.2300">
    <property type="match status" value="2"/>
</dbReference>